<dbReference type="Gene3D" id="3.40.50.720">
    <property type="entry name" value="NAD(P)-binding Rossmann-like Domain"/>
    <property type="match status" value="1"/>
</dbReference>
<dbReference type="EMBL" id="ANPE02000029">
    <property type="protein sequence ID" value="EMY36118.1"/>
    <property type="molecule type" value="Genomic_DNA"/>
</dbReference>
<dbReference type="Proteomes" id="UP000010729">
    <property type="component" value="Unassembled WGS sequence"/>
</dbReference>
<reference evidence="2 3" key="1">
    <citation type="journal article" date="2013" name="Genome Announc.">
        <title>Draft Genome Sequence of Arthrobacter crystallopoietes Strain BAB-32, Revealing Genes for Bioremediation.</title>
        <authorList>
            <person name="Joshi M.N."/>
            <person name="Pandit A.S."/>
            <person name="Sharma A."/>
            <person name="Pandya R.V."/>
            <person name="Desai S.M."/>
            <person name="Saxena A.K."/>
            <person name="Bagatharia S.B."/>
        </authorList>
    </citation>
    <scope>NUCLEOTIDE SEQUENCE [LARGE SCALE GENOMIC DNA]</scope>
    <source>
        <strain evidence="2 3">BAB-32</strain>
    </source>
</reference>
<gene>
    <name evidence="2" type="ORF">D477_000774</name>
</gene>
<dbReference type="GO" id="GO:0050577">
    <property type="term" value="F:GDP-L-fucose synthase activity"/>
    <property type="evidence" value="ECO:0007669"/>
    <property type="project" value="TreeGrafter"/>
</dbReference>
<dbReference type="Pfam" id="PF01370">
    <property type="entry name" value="Epimerase"/>
    <property type="match status" value="1"/>
</dbReference>
<sequence length="302" mass="33589">MLGRNFRNSWQLLRPHDELIAVARSDCDLTDIQSVRSLLHNVRPNTVIHTASKVAGIVEKLDHPMHFLLQNNIIDANTIQAALDAGVGEFLYISSAAAYPAKKEAVFQEDDLLSGKLETANEPYALAKISGMKLCQYASKEFGVSYRSVLPSNLYGPHDHFLSQHPHLIASALRKLHDAVVNNAATVSVWGDGTARREFTYAPDVTDWLVTQIGHLQDWPSWVNLGCGDDYSVSEYYTLVSEIVGYSGDFYFDTSKPVGVQRRLLNSAVARDMGWSSKTSIDEGLVQTYSHMLSQIEKSDLK</sequence>
<name>N1VCT6_9MICC</name>
<organism evidence="2 3">
    <name type="scientific">Arthrobacter crystallopoietes BAB-32</name>
    <dbReference type="NCBI Taxonomy" id="1246476"/>
    <lineage>
        <taxon>Bacteria</taxon>
        <taxon>Bacillati</taxon>
        <taxon>Actinomycetota</taxon>
        <taxon>Actinomycetes</taxon>
        <taxon>Micrococcales</taxon>
        <taxon>Micrococcaceae</taxon>
        <taxon>Crystallibacter</taxon>
    </lineage>
</organism>
<evidence type="ECO:0000259" key="1">
    <source>
        <dbReference type="Pfam" id="PF01370"/>
    </source>
</evidence>
<evidence type="ECO:0000313" key="3">
    <source>
        <dbReference type="Proteomes" id="UP000010729"/>
    </source>
</evidence>
<keyword evidence="3" id="KW-1185">Reference proteome</keyword>
<dbReference type="AlphaFoldDB" id="N1VCT6"/>
<dbReference type="SUPFAM" id="SSF51735">
    <property type="entry name" value="NAD(P)-binding Rossmann-fold domains"/>
    <property type="match status" value="1"/>
</dbReference>
<dbReference type="InterPro" id="IPR036291">
    <property type="entry name" value="NAD(P)-bd_dom_sf"/>
</dbReference>
<comment type="caution">
    <text evidence="2">The sequence shown here is derived from an EMBL/GenBank/DDBJ whole genome shotgun (WGS) entry which is preliminary data.</text>
</comment>
<protein>
    <submittedName>
        <fullName evidence="2">NAD-dependent epimerase/dehydratase</fullName>
    </submittedName>
</protein>
<feature type="domain" description="NAD-dependent epimerase/dehydratase" evidence="1">
    <location>
        <begin position="19"/>
        <end position="217"/>
    </location>
</feature>
<evidence type="ECO:0000313" key="2">
    <source>
        <dbReference type="EMBL" id="EMY36118.1"/>
    </source>
</evidence>
<accession>N1VCT6</accession>
<dbReference type="PANTHER" id="PTHR43238:SF1">
    <property type="entry name" value="GDP-L-FUCOSE SYNTHASE"/>
    <property type="match status" value="1"/>
</dbReference>
<dbReference type="Gene3D" id="3.90.25.10">
    <property type="entry name" value="UDP-galactose 4-epimerase, domain 1"/>
    <property type="match status" value="1"/>
</dbReference>
<proteinExistence type="predicted"/>
<dbReference type="InterPro" id="IPR001509">
    <property type="entry name" value="Epimerase_deHydtase"/>
</dbReference>
<dbReference type="PANTHER" id="PTHR43238">
    <property type="entry name" value="GDP-L-FUCOSE SYNTHASE"/>
    <property type="match status" value="1"/>
</dbReference>